<evidence type="ECO:0000313" key="6">
    <source>
        <dbReference type="Proteomes" id="UP000664795"/>
    </source>
</evidence>
<dbReference type="GO" id="GO:0003677">
    <property type="term" value="F:DNA binding"/>
    <property type="evidence" value="ECO:0007669"/>
    <property type="project" value="UniProtKB-KW"/>
</dbReference>
<evidence type="ECO:0000256" key="3">
    <source>
        <dbReference type="ARBA" id="ARBA00023163"/>
    </source>
</evidence>
<dbReference type="PANTHER" id="PTHR42756">
    <property type="entry name" value="TRANSCRIPTIONAL REGULATOR, MARR"/>
    <property type="match status" value="1"/>
</dbReference>
<dbReference type="PROSITE" id="PS50995">
    <property type="entry name" value="HTH_MARR_2"/>
    <property type="match status" value="1"/>
</dbReference>
<dbReference type="RefSeq" id="WP_207335107.1">
    <property type="nucleotide sequence ID" value="NZ_JAFMYU010000005.1"/>
</dbReference>
<keyword evidence="2 5" id="KW-0238">DNA-binding</keyword>
<dbReference type="AlphaFoldDB" id="A0A939G5T4"/>
<accession>A0A939G5T4</accession>
<dbReference type="PRINTS" id="PR00598">
    <property type="entry name" value="HTHMARR"/>
</dbReference>
<feature type="domain" description="HTH marR-type" evidence="4">
    <location>
        <begin position="99"/>
        <end position="232"/>
    </location>
</feature>
<evidence type="ECO:0000256" key="1">
    <source>
        <dbReference type="ARBA" id="ARBA00023015"/>
    </source>
</evidence>
<evidence type="ECO:0000313" key="5">
    <source>
        <dbReference type="EMBL" id="MBO0931154.1"/>
    </source>
</evidence>
<organism evidence="5 6">
    <name type="scientific">Fibrella aquatilis</name>
    <dbReference type="NCBI Taxonomy" id="2817059"/>
    <lineage>
        <taxon>Bacteria</taxon>
        <taxon>Pseudomonadati</taxon>
        <taxon>Bacteroidota</taxon>
        <taxon>Cytophagia</taxon>
        <taxon>Cytophagales</taxon>
        <taxon>Spirosomataceae</taxon>
        <taxon>Fibrella</taxon>
    </lineage>
</organism>
<proteinExistence type="predicted"/>
<dbReference type="InterPro" id="IPR036390">
    <property type="entry name" value="WH_DNA-bd_sf"/>
</dbReference>
<dbReference type="EMBL" id="JAFMYU010000005">
    <property type="protein sequence ID" value="MBO0931154.1"/>
    <property type="molecule type" value="Genomic_DNA"/>
</dbReference>
<dbReference type="Proteomes" id="UP000664795">
    <property type="component" value="Unassembled WGS sequence"/>
</dbReference>
<dbReference type="SUPFAM" id="SSF46785">
    <property type="entry name" value="Winged helix' DNA-binding domain"/>
    <property type="match status" value="1"/>
</dbReference>
<evidence type="ECO:0000256" key="2">
    <source>
        <dbReference type="ARBA" id="ARBA00023125"/>
    </source>
</evidence>
<keyword evidence="3" id="KW-0804">Transcription</keyword>
<evidence type="ECO:0000259" key="4">
    <source>
        <dbReference type="PROSITE" id="PS50995"/>
    </source>
</evidence>
<dbReference type="PANTHER" id="PTHR42756:SF1">
    <property type="entry name" value="TRANSCRIPTIONAL REPRESSOR OF EMRAB OPERON"/>
    <property type="match status" value="1"/>
</dbReference>
<gene>
    <name evidence="5" type="ORF">J2I48_09130</name>
</gene>
<comment type="caution">
    <text evidence="5">The sequence shown here is derived from an EMBL/GenBank/DDBJ whole genome shotgun (WGS) entry which is preliminary data.</text>
</comment>
<sequence length="258" mass="29070">MDSGEEKLVELVNAWAAYSSVHDQADLPGFCLHYLTEQAKPVPLPTQHHHPILNSDVAPDAAIPTGEEAGQHQPKTQWVESLTERKNKSIATSRHIRPEAHLASLTGRLASYAHFYSKKAMQPIGFKSIEDPVYLIVLAQMGTPKKSELIYEMMAEFASGIDVINRLVKMELIEEFPDEQDRRSKRLLLTNKGITVIQETFPVMDKVADVAYSSLSEGEKTLLVQILQKLDKYHADHYRPNRTADFDTVYERMVAAQG</sequence>
<dbReference type="SMART" id="SM00347">
    <property type="entry name" value="HTH_MARR"/>
    <property type="match status" value="1"/>
</dbReference>
<name>A0A939G5T4_9BACT</name>
<dbReference type="InterPro" id="IPR000835">
    <property type="entry name" value="HTH_MarR-typ"/>
</dbReference>
<keyword evidence="6" id="KW-1185">Reference proteome</keyword>
<protein>
    <submittedName>
        <fullName evidence="5">Winged helix DNA-binding protein</fullName>
    </submittedName>
</protein>
<dbReference type="GO" id="GO:0003700">
    <property type="term" value="F:DNA-binding transcription factor activity"/>
    <property type="evidence" value="ECO:0007669"/>
    <property type="project" value="InterPro"/>
</dbReference>
<keyword evidence="1" id="KW-0805">Transcription regulation</keyword>
<dbReference type="Gene3D" id="1.10.10.10">
    <property type="entry name" value="Winged helix-like DNA-binding domain superfamily/Winged helix DNA-binding domain"/>
    <property type="match status" value="1"/>
</dbReference>
<reference evidence="5 6" key="1">
    <citation type="submission" date="2021-03" db="EMBL/GenBank/DDBJ databases">
        <title>Fibrella sp. HMF5036 genome sequencing and assembly.</title>
        <authorList>
            <person name="Kang H."/>
            <person name="Kim H."/>
            <person name="Bae S."/>
            <person name="Joh K."/>
        </authorList>
    </citation>
    <scope>NUCLEOTIDE SEQUENCE [LARGE SCALE GENOMIC DNA]</scope>
    <source>
        <strain evidence="5 6">HMF5036</strain>
    </source>
</reference>
<dbReference type="InterPro" id="IPR036388">
    <property type="entry name" value="WH-like_DNA-bd_sf"/>
</dbReference>